<evidence type="ECO:0000256" key="6">
    <source>
        <dbReference type="ARBA" id="ARBA00022840"/>
    </source>
</evidence>
<reference evidence="11 12" key="1">
    <citation type="submission" date="2015-07" db="EMBL/GenBank/DDBJ databases">
        <title>Genome analysis of myxobacterium Chondromyces crocatus Cm c5 reveals a high potential for natural compound synthesis and the genetic basis for the loss of fruiting body formation.</title>
        <authorList>
            <person name="Zaburannyi N."/>
            <person name="Bunk B."/>
            <person name="Maier J."/>
            <person name="Overmann J."/>
            <person name="Mueller R."/>
        </authorList>
    </citation>
    <scope>NUCLEOTIDE SEQUENCE [LARGE SCALE GENOMIC DNA]</scope>
    <source>
        <strain evidence="11 12">Cm c5</strain>
    </source>
</reference>
<dbReference type="KEGG" id="ccro:CMC5_015350"/>
<evidence type="ECO:0000256" key="7">
    <source>
        <dbReference type="PROSITE-ProRule" id="PRU10141"/>
    </source>
</evidence>
<dbReference type="GO" id="GO:0005524">
    <property type="term" value="F:ATP binding"/>
    <property type="evidence" value="ECO:0007669"/>
    <property type="project" value="UniProtKB-UniRule"/>
</dbReference>
<dbReference type="GO" id="GO:0004674">
    <property type="term" value="F:protein serine/threonine kinase activity"/>
    <property type="evidence" value="ECO:0007669"/>
    <property type="project" value="UniProtKB-KW"/>
</dbReference>
<evidence type="ECO:0000256" key="8">
    <source>
        <dbReference type="SAM" id="MobiDB-lite"/>
    </source>
</evidence>
<feature type="region of interest" description="Disordered" evidence="8">
    <location>
        <begin position="469"/>
        <end position="517"/>
    </location>
</feature>
<evidence type="ECO:0000313" key="11">
    <source>
        <dbReference type="EMBL" id="AKT37399.1"/>
    </source>
</evidence>
<dbReference type="InterPro" id="IPR000719">
    <property type="entry name" value="Prot_kinase_dom"/>
</dbReference>
<keyword evidence="5" id="KW-0418">Kinase</keyword>
<dbReference type="InterPro" id="IPR017441">
    <property type="entry name" value="Protein_kinase_ATP_BS"/>
</dbReference>
<evidence type="ECO:0000256" key="2">
    <source>
        <dbReference type="ARBA" id="ARBA00022527"/>
    </source>
</evidence>
<dbReference type="CDD" id="cd14014">
    <property type="entry name" value="STKc_PknB_like"/>
    <property type="match status" value="1"/>
</dbReference>
<dbReference type="SUPFAM" id="SSF56112">
    <property type="entry name" value="Protein kinase-like (PK-like)"/>
    <property type="match status" value="1"/>
</dbReference>
<keyword evidence="9" id="KW-0472">Membrane</keyword>
<keyword evidence="9" id="KW-0812">Transmembrane</keyword>
<proteinExistence type="predicted"/>
<dbReference type="FunFam" id="1.10.510.10:FF:000021">
    <property type="entry name" value="Serine/threonine protein kinase"/>
    <property type="match status" value="1"/>
</dbReference>
<dbReference type="Pfam" id="PF00069">
    <property type="entry name" value="Pkinase"/>
    <property type="match status" value="1"/>
</dbReference>
<dbReference type="EC" id="2.7.11.1" evidence="1"/>
<keyword evidence="12" id="KW-1185">Reference proteome</keyword>
<dbReference type="PANTHER" id="PTHR43289">
    <property type="entry name" value="MITOGEN-ACTIVATED PROTEIN KINASE KINASE KINASE 20-RELATED"/>
    <property type="match status" value="1"/>
</dbReference>
<evidence type="ECO:0000313" key="12">
    <source>
        <dbReference type="Proteomes" id="UP000067626"/>
    </source>
</evidence>
<evidence type="ECO:0000256" key="1">
    <source>
        <dbReference type="ARBA" id="ARBA00012513"/>
    </source>
</evidence>
<dbReference type="Proteomes" id="UP000067626">
    <property type="component" value="Chromosome"/>
</dbReference>
<evidence type="ECO:0000259" key="10">
    <source>
        <dbReference type="PROSITE" id="PS50011"/>
    </source>
</evidence>
<feature type="domain" description="Protein kinase" evidence="10">
    <location>
        <begin position="44"/>
        <end position="316"/>
    </location>
</feature>
<protein>
    <recommendedName>
        <fullName evidence="1">non-specific serine/threonine protein kinase</fullName>
        <ecNumber evidence="1">2.7.11.1</ecNumber>
    </recommendedName>
</protein>
<dbReference type="PANTHER" id="PTHR43289:SF6">
    <property type="entry name" value="SERINE_THREONINE-PROTEIN KINASE NEKL-3"/>
    <property type="match status" value="1"/>
</dbReference>
<keyword evidence="3" id="KW-0808">Transferase</keyword>
<gene>
    <name evidence="11" type="ORF">CMC5_015350</name>
</gene>
<organism evidence="11 12">
    <name type="scientific">Chondromyces crocatus</name>
    <dbReference type="NCBI Taxonomy" id="52"/>
    <lineage>
        <taxon>Bacteria</taxon>
        <taxon>Pseudomonadati</taxon>
        <taxon>Myxococcota</taxon>
        <taxon>Polyangia</taxon>
        <taxon>Polyangiales</taxon>
        <taxon>Polyangiaceae</taxon>
        <taxon>Chondromyces</taxon>
    </lineage>
</organism>
<dbReference type="SMART" id="SM00220">
    <property type="entry name" value="S_TKc"/>
    <property type="match status" value="1"/>
</dbReference>
<dbReference type="PROSITE" id="PS00108">
    <property type="entry name" value="PROTEIN_KINASE_ST"/>
    <property type="match status" value="1"/>
</dbReference>
<sequence length="601" mass="61741">MDCPACHTLNVEGARFCAKCGSLLPVNAPEGADPLINQVVGGRFRITGVLGEGGMGRVYFGEQQMGTSVRKVAVKVLLAQYAKDPQVMARFKRECGTVAELEHPNTIRFYDFGETPTGDLYIAMELLNGQSLEEALEKGGPLAADRVDRIMGQVCGSLEEAHEKGIIHRDLKPANIFLTKRGGETDYVKVLDFGIARRDERGSKTEQKLTQQGTVLGTPPYMSPEQFMGKELTIGSDIYSLGIVAYEMLTGRLPFDADTPWAWATQHMTAPPAPFESTPVGAAAPQKLKAAILKALSKSPEQRQQTVREFYEDLTMGAGPRLSVLASAPPTTSQMPVAPGAPAARPGGTQIGEPLFMGGAPPGASPAGAGHTLMEPGPLAGAPHHGVHATTGSAQVYPPPPTPTPAQKKLPVPLIAGGGLVVVLGVVGILMMSKGSSSKTDDSAPPIAFPSSNASTAIVAADPVASSEPSAAAVEVPTEPTKAPTTNAGSQAGQGTQTAQGSGSQAGSQTGATPAATGASAAADEACKAAMNMAAGGHTARAVNHYANCDGPNKTAARNAIDGSAKRAVAAKGCAAKADAQAAARIGASGAMADLQKKKCR</sequence>
<keyword evidence="2" id="KW-0723">Serine/threonine-protein kinase</keyword>
<dbReference type="Gene3D" id="1.10.510.10">
    <property type="entry name" value="Transferase(Phosphotransferase) domain 1"/>
    <property type="match status" value="1"/>
</dbReference>
<dbReference type="EMBL" id="CP012159">
    <property type="protein sequence ID" value="AKT37399.1"/>
    <property type="molecule type" value="Genomic_DNA"/>
</dbReference>
<dbReference type="InterPro" id="IPR011009">
    <property type="entry name" value="Kinase-like_dom_sf"/>
</dbReference>
<keyword evidence="6 7" id="KW-0067">ATP-binding</keyword>
<dbReference type="PROSITE" id="PS50011">
    <property type="entry name" value="PROTEIN_KINASE_DOM"/>
    <property type="match status" value="1"/>
</dbReference>
<dbReference type="AlphaFoldDB" id="A0A0K1E968"/>
<feature type="binding site" evidence="7">
    <location>
        <position position="75"/>
    </location>
    <ligand>
        <name>ATP</name>
        <dbReference type="ChEBI" id="CHEBI:30616"/>
    </ligand>
</feature>
<feature type="compositionally biased region" description="Low complexity" evidence="8">
    <location>
        <begin position="488"/>
        <end position="517"/>
    </location>
</feature>
<keyword evidence="9" id="KW-1133">Transmembrane helix</keyword>
<dbReference type="STRING" id="52.CMC5_015350"/>
<dbReference type="Gene3D" id="3.30.200.20">
    <property type="entry name" value="Phosphorylase Kinase, domain 1"/>
    <property type="match status" value="1"/>
</dbReference>
<dbReference type="InterPro" id="IPR008271">
    <property type="entry name" value="Ser/Thr_kinase_AS"/>
</dbReference>
<accession>A0A0K1E968</accession>
<dbReference type="RefSeq" id="WP_050429773.1">
    <property type="nucleotide sequence ID" value="NZ_CP012159.1"/>
</dbReference>
<evidence type="ECO:0000256" key="4">
    <source>
        <dbReference type="ARBA" id="ARBA00022741"/>
    </source>
</evidence>
<evidence type="ECO:0000256" key="5">
    <source>
        <dbReference type="ARBA" id="ARBA00022777"/>
    </source>
</evidence>
<keyword evidence="4 7" id="KW-0547">Nucleotide-binding</keyword>
<dbReference type="OrthoDB" id="5483102at2"/>
<dbReference type="PROSITE" id="PS00107">
    <property type="entry name" value="PROTEIN_KINASE_ATP"/>
    <property type="match status" value="1"/>
</dbReference>
<evidence type="ECO:0000256" key="9">
    <source>
        <dbReference type="SAM" id="Phobius"/>
    </source>
</evidence>
<evidence type="ECO:0000256" key="3">
    <source>
        <dbReference type="ARBA" id="ARBA00022679"/>
    </source>
</evidence>
<name>A0A0K1E968_CHOCO</name>
<feature type="transmembrane region" description="Helical" evidence="9">
    <location>
        <begin position="410"/>
        <end position="431"/>
    </location>
</feature>